<dbReference type="PANTHER" id="PTHR43590">
    <property type="entry name" value="ARSENIC RESISTANCE PROTEIN ARSH (AFU_ORTHOLOGUE AFUA_5G15030)"/>
    <property type="match status" value="1"/>
</dbReference>
<gene>
    <name evidence="1" type="ORF">P154DRAFT_78867</name>
</gene>
<dbReference type="Proteomes" id="UP000799779">
    <property type="component" value="Unassembled WGS sequence"/>
</dbReference>
<dbReference type="OrthoDB" id="8300214at2759"/>
<evidence type="ECO:0000313" key="2">
    <source>
        <dbReference type="Proteomes" id="UP000799779"/>
    </source>
</evidence>
<dbReference type="EMBL" id="ML977571">
    <property type="protein sequence ID" value="KAF2003605.1"/>
    <property type="molecule type" value="Genomic_DNA"/>
</dbReference>
<keyword evidence="2" id="KW-1185">Reference proteome</keyword>
<dbReference type="GO" id="GO:0016655">
    <property type="term" value="F:oxidoreductase activity, acting on NAD(P)H, quinone or similar compound as acceptor"/>
    <property type="evidence" value="ECO:0007669"/>
    <property type="project" value="TreeGrafter"/>
</dbReference>
<dbReference type="AlphaFoldDB" id="A0A6A5WWY5"/>
<evidence type="ECO:0000313" key="1">
    <source>
        <dbReference type="EMBL" id="KAF2003605.1"/>
    </source>
</evidence>
<protein>
    <submittedName>
        <fullName evidence="1">Uncharacterized protein</fullName>
    </submittedName>
</protein>
<organism evidence="1 2">
    <name type="scientific">Amniculicola lignicola CBS 123094</name>
    <dbReference type="NCBI Taxonomy" id="1392246"/>
    <lineage>
        <taxon>Eukaryota</taxon>
        <taxon>Fungi</taxon>
        <taxon>Dikarya</taxon>
        <taxon>Ascomycota</taxon>
        <taxon>Pezizomycotina</taxon>
        <taxon>Dothideomycetes</taxon>
        <taxon>Pleosporomycetidae</taxon>
        <taxon>Pleosporales</taxon>
        <taxon>Amniculicolaceae</taxon>
        <taxon>Amniculicola</taxon>
    </lineage>
</organism>
<name>A0A6A5WWY5_9PLEO</name>
<dbReference type="InterPro" id="IPR014063">
    <property type="entry name" value="Arsenate-R_ArsH"/>
</dbReference>
<reference evidence="1" key="1">
    <citation type="journal article" date="2020" name="Stud. Mycol.">
        <title>101 Dothideomycetes genomes: a test case for predicting lifestyles and emergence of pathogens.</title>
        <authorList>
            <person name="Haridas S."/>
            <person name="Albert R."/>
            <person name="Binder M."/>
            <person name="Bloem J."/>
            <person name="Labutti K."/>
            <person name="Salamov A."/>
            <person name="Andreopoulos B."/>
            <person name="Baker S."/>
            <person name="Barry K."/>
            <person name="Bills G."/>
            <person name="Bluhm B."/>
            <person name="Cannon C."/>
            <person name="Castanera R."/>
            <person name="Culley D."/>
            <person name="Daum C."/>
            <person name="Ezra D."/>
            <person name="Gonzalez J."/>
            <person name="Henrissat B."/>
            <person name="Kuo A."/>
            <person name="Liang C."/>
            <person name="Lipzen A."/>
            <person name="Lutzoni F."/>
            <person name="Magnuson J."/>
            <person name="Mondo S."/>
            <person name="Nolan M."/>
            <person name="Ohm R."/>
            <person name="Pangilinan J."/>
            <person name="Park H.-J."/>
            <person name="Ramirez L."/>
            <person name="Alfaro M."/>
            <person name="Sun H."/>
            <person name="Tritt A."/>
            <person name="Yoshinaga Y."/>
            <person name="Zwiers L.-H."/>
            <person name="Turgeon B."/>
            <person name="Goodwin S."/>
            <person name="Spatafora J."/>
            <person name="Crous P."/>
            <person name="Grigoriev I."/>
        </authorList>
    </citation>
    <scope>NUCLEOTIDE SEQUENCE</scope>
    <source>
        <strain evidence="1">CBS 123094</strain>
    </source>
</reference>
<accession>A0A6A5WWY5</accession>
<proteinExistence type="predicted"/>
<dbReference type="PANTHER" id="PTHR43590:SF1">
    <property type="entry name" value="ARSENIC RESISTANCE PROTEIN ARSH (AFU_ORTHOLOGUE AFUA_5G15030)"/>
    <property type="match status" value="1"/>
</dbReference>
<sequence length="140" mass="15582">MFRIGFAIRRPLFSKTMTTNGVSNGVRISTSASPQGDLNNTSAARAQVFIDGDESYASHSLAIPATEDDATIRQDYRPFLMNDEVTKSDWISTLELNTALQMVDTEILSKGAERLKILVLYGSMRERYAYSSYTHTMSSP</sequence>